<organism evidence="2 3">
    <name type="scientific">Pocillopora damicornis</name>
    <name type="common">Cauliflower coral</name>
    <name type="synonym">Millepora damicornis</name>
    <dbReference type="NCBI Taxonomy" id="46731"/>
    <lineage>
        <taxon>Eukaryota</taxon>
        <taxon>Metazoa</taxon>
        <taxon>Cnidaria</taxon>
        <taxon>Anthozoa</taxon>
        <taxon>Hexacorallia</taxon>
        <taxon>Scleractinia</taxon>
        <taxon>Astrocoeniina</taxon>
        <taxon>Pocilloporidae</taxon>
        <taxon>Pocillopora</taxon>
    </lineage>
</organism>
<dbReference type="EMBL" id="RCHS01000611">
    <property type="protein sequence ID" value="RMX57800.1"/>
    <property type="molecule type" value="Genomic_DNA"/>
</dbReference>
<keyword evidence="3" id="KW-1185">Reference proteome</keyword>
<protein>
    <submittedName>
        <fullName evidence="2">Uncharacterized protein</fullName>
    </submittedName>
</protein>
<name>A0A3M6UW02_POCDA</name>
<sequence length="296" mass="34607">MSNGQSRRHHTYHKEMDHAFTLIFHNIKRLQDDRICNSAPNIAQPQYDQQESINPAMTLKVPFAQPKRCMSDSSLKLAVEDTQHHLKGLESRAKSRSFNGIETSPMQRRKVRFADDHEMKDRRVDRQRKSLTKRVFSDLQPRWENNSIVVMKDYKRTRNMNNCSSRRQSNYDKDMNQAFTLIFHNIKRLQDGHLCSSDANLLLTDAGKRKIVVTGKPEEKPERRMRKRSRSETFLAFVQEKMTNNKSLGSQTEGNSLQRRKVRFAVDGEHHRKVPLSRTVSEPQKLHLSPKRTVDG</sequence>
<feature type="region of interest" description="Disordered" evidence="1">
    <location>
        <begin position="243"/>
        <end position="296"/>
    </location>
</feature>
<reference evidence="2 3" key="1">
    <citation type="journal article" date="2018" name="Sci. Rep.">
        <title>Comparative analysis of the Pocillopora damicornis genome highlights role of immune system in coral evolution.</title>
        <authorList>
            <person name="Cunning R."/>
            <person name="Bay R.A."/>
            <person name="Gillette P."/>
            <person name="Baker A.C."/>
            <person name="Traylor-Knowles N."/>
        </authorList>
    </citation>
    <scope>NUCLEOTIDE SEQUENCE [LARGE SCALE GENOMIC DNA]</scope>
    <source>
        <strain evidence="2">RSMAS</strain>
        <tissue evidence="2">Whole animal</tissue>
    </source>
</reference>
<accession>A0A3M6UW02</accession>
<dbReference type="Proteomes" id="UP000275408">
    <property type="component" value="Unassembled WGS sequence"/>
</dbReference>
<dbReference type="AlphaFoldDB" id="A0A3M6UW02"/>
<gene>
    <name evidence="2" type="ORF">pdam_00006746</name>
</gene>
<feature type="compositionally biased region" description="Polar residues" evidence="1">
    <location>
        <begin position="243"/>
        <end position="257"/>
    </location>
</feature>
<evidence type="ECO:0000256" key="1">
    <source>
        <dbReference type="SAM" id="MobiDB-lite"/>
    </source>
</evidence>
<evidence type="ECO:0000313" key="3">
    <source>
        <dbReference type="Proteomes" id="UP000275408"/>
    </source>
</evidence>
<comment type="caution">
    <text evidence="2">The sequence shown here is derived from an EMBL/GenBank/DDBJ whole genome shotgun (WGS) entry which is preliminary data.</text>
</comment>
<proteinExistence type="predicted"/>
<evidence type="ECO:0000313" key="2">
    <source>
        <dbReference type="EMBL" id="RMX57800.1"/>
    </source>
</evidence>